<protein>
    <submittedName>
        <fullName evidence="1">Uncharacterized protein</fullName>
    </submittedName>
</protein>
<evidence type="ECO:0000313" key="1">
    <source>
        <dbReference type="EMBL" id="WND02282.1"/>
    </source>
</evidence>
<keyword evidence="2" id="KW-1185">Reference proteome</keyword>
<name>A0AA52EBH5_9PROT</name>
<accession>A0AA52EBH5</accession>
<reference evidence="1" key="1">
    <citation type="submission" date="2023-04" db="EMBL/GenBank/DDBJ databases">
        <title>Complete genome sequence of Temperatibacter marinus.</title>
        <authorList>
            <person name="Rong J.-C."/>
            <person name="Yi M.-L."/>
            <person name="Zhao Q."/>
        </authorList>
    </citation>
    <scope>NUCLEOTIDE SEQUENCE</scope>
    <source>
        <strain evidence="1">NBRC 110045</strain>
    </source>
</reference>
<dbReference type="Proteomes" id="UP001268683">
    <property type="component" value="Chromosome"/>
</dbReference>
<evidence type="ECO:0000313" key="2">
    <source>
        <dbReference type="Proteomes" id="UP001268683"/>
    </source>
</evidence>
<dbReference type="AlphaFoldDB" id="A0AA52EBH5"/>
<dbReference type="RefSeq" id="WP_310798118.1">
    <property type="nucleotide sequence ID" value="NZ_CP123872.1"/>
</dbReference>
<proteinExistence type="predicted"/>
<gene>
    <name evidence="1" type="ORF">QGN29_12060</name>
</gene>
<dbReference type="EMBL" id="CP123872">
    <property type="protein sequence ID" value="WND02282.1"/>
    <property type="molecule type" value="Genomic_DNA"/>
</dbReference>
<dbReference type="KEGG" id="tmk:QGN29_12060"/>
<organism evidence="1 2">
    <name type="scientific">Temperatibacter marinus</name>
    <dbReference type="NCBI Taxonomy" id="1456591"/>
    <lineage>
        <taxon>Bacteria</taxon>
        <taxon>Pseudomonadati</taxon>
        <taxon>Pseudomonadota</taxon>
        <taxon>Alphaproteobacteria</taxon>
        <taxon>Kordiimonadales</taxon>
        <taxon>Temperatibacteraceae</taxon>
        <taxon>Temperatibacter</taxon>
    </lineage>
</organism>
<sequence>MIVSRLITAAANRLIDGELRAGALKHFVCDFRKSVDRKPVIRKSNGAQIHRSITSFNDGG</sequence>